<name>A0AC34Q201_9BILA</name>
<evidence type="ECO:0000313" key="2">
    <source>
        <dbReference type="WBParaSite" id="JU765_v2.g1208.t1"/>
    </source>
</evidence>
<sequence>MMICCFVLRLLLTCTLLLVDSFVLPPTGPQKIQAPLDGFSIKMCLEDGQYARFCFRGSPTKKQRNRCNAGFCGVLSSFYSHESKETMVIFGEEVVFTREKCITFRILPSEQKVEIEAAQNERGTCNWQRESNGALEIYAESTLSSPIEVIGAEMFVDKKEEEEKPKTWIAAPIVISVLVVVGLLILGIWCWKCRKDQKKDVDIQKKPDTEKGLTIPRKIEENAEEKKMTYISDSNEPVQVENEEGRSRKASWMKREKKCSRHNEQGRCHAKTKQKETAKKEAKEGERTNEEPAGNAGGKNCRILVNILVKDIINMLIYTTVN</sequence>
<dbReference type="Proteomes" id="UP000887576">
    <property type="component" value="Unplaced"/>
</dbReference>
<evidence type="ECO:0000313" key="1">
    <source>
        <dbReference type="Proteomes" id="UP000887576"/>
    </source>
</evidence>
<protein>
    <submittedName>
        <fullName evidence="2">Uncharacterized protein</fullName>
    </submittedName>
</protein>
<organism evidence="1 2">
    <name type="scientific">Panagrolaimus sp. JU765</name>
    <dbReference type="NCBI Taxonomy" id="591449"/>
    <lineage>
        <taxon>Eukaryota</taxon>
        <taxon>Metazoa</taxon>
        <taxon>Ecdysozoa</taxon>
        <taxon>Nematoda</taxon>
        <taxon>Chromadorea</taxon>
        <taxon>Rhabditida</taxon>
        <taxon>Tylenchina</taxon>
        <taxon>Panagrolaimomorpha</taxon>
        <taxon>Panagrolaimoidea</taxon>
        <taxon>Panagrolaimidae</taxon>
        <taxon>Panagrolaimus</taxon>
    </lineage>
</organism>
<accession>A0AC34Q201</accession>
<dbReference type="WBParaSite" id="JU765_v2.g1208.t1">
    <property type="protein sequence ID" value="JU765_v2.g1208.t1"/>
    <property type="gene ID" value="JU765_v2.g1208"/>
</dbReference>
<proteinExistence type="predicted"/>
<reference evidence="2" key="1">
    <citation type="submission" date="2022-11" db="UniProtKB">
        <authorList>
            <consortium name="WormBaseParasite"/>
        </authorList>
    </citation>
    <scope>IDENTIFICATION</scope>
</reference>